<gene>
    <name evidence="1" type="ORF">DPMN_038969</name>
</gene>
<sequence length="62" mass="7571">MMMWPFKLQQRLSCEMCTITGKENLRKHVLKIWKRLCRTFVQNGLPMQLTQSQNLFRSLWKN</sequence>
<name>A0A9D4MHC7_DREPO</name>
<dbReference type="AlphaFoldDB" id="A0A9D4MHC7"/>
<accession>A0A9D4MHC7</accession>
<protein>
    <submittedName>
        <fullName evidence="1">Uncharacterized protein</fullName>
    </submittedName>
</protein>
<reference evidence="1" key="1">
    <citation type="journal article" date="2019" name="bioRxiv">
        <title>The Genome of the Zebra Mussel, Dreissena polymorpha: A Resource for Invasive Species Research.</title>
        <authorList>
            <person name="McCartney M.A."/>
            <person name="Auch B."/>
            <person name="Kono T."/>
            <person name="Mallez S."/>
            <person name="Zhang Y."/>
            <person name="Obille A."/>
            <person name="Becker A."/>
            <person name="Abrahante J.E."/>
            <person name="Garbe J."/>
            <person name="Badalamenti J.P."/>
            <person name="Herman A."/>
            <person name="Mangelson H."/>
            <person name="Liachko I."/>
            <person name="Sullivan S."/>
            <person name="Sone E.D."/>
            <person name="Koren S."/>
            <person name="Silverstein K.A.T."/>
            <person name="Beckman K.B."/>
            <person name="Gohl D.M."/>
        </authorList>
    </citation>
    <scope>NUCLEOTIDE SEQUENCE</scope>
    <source>
        <strain evidence="1">Duluth1</strain>
        <tissue evidence="1">Whole animal</tissue>
    </source>
</reference>
<reference evidence="1" key="2">
    <citation type="submission" date="2020-11" db="EMBL/GenBank/DDBJ databases">
        <authorList>
            <person name="McCartney M.A."/>
            <person name="Auch B."/>
            <person name="Kono T."/>
            <person name="Mallez S."/>
            <person name="Becker A."/>
            <person name="Gohl D.M."/>
            <person name="Silverstein K.A.T."/>
            <person name="Koren S."/>
            <person name="Bechman K.B."/>
            <person name="Herman A."/>
            <person name="Abrahante J.E."/>
            <person name="Garbe J."/>
        </authorList>
    </citation>
    <scope>NUCLEOTIDE SEQUENCE</scope>
    <source>
        <strain evidence="1">Duluth1</strain>
        <tissue evidence="1">Whole animal</tissue>
    </source>
</reference>
<evidence type="ECO:0000313" key="2">
    <source>
        <dbReference type="Proteomes" id="UP000828390"/>
    </source>
</evidence>
<comment type="caution">
    <text evidence="1">The sequence shown here is derived from an EMBL/GenBank/DDBJ whole genome shotgun (WGS) entry which is preliminary data.</text>
</comment>
<proteinExistence type="predicted"/>
<dbReference type="Proteomes" id="UP000828390">
    <property type="component" value="Unassembled WGS sequence"/>
</dbReference>
<evidence type="ECO:0000313" key="1">
    <source>
        <dbReference type="EMBL" id="KAH3875694.1"/>
    </source>
</evidence>
<keyword evidence="2" id="KW-1185">Reference proteome</keyword>
<dbReference type="EMBL" id="JAIWYP010000002">
    <property type="protein sequence ID" value="KAH3875694.1"/>
    <property type="molecule type" value="Genomic_DNA"/>
</dbReference>
<organism evidence="1 2">
    <name type="scientific">Dreissena polymorpha</name>
    <name type="common">Zebra mussel</name>
    <name type="synonym">Mytilus polymorpha</name>
    <dbReference type="NCBI Taxonomy" id="45954"/>
    <lineage>
        <taxon>Eukaryota</taxon>
        <taxon>Metazoa</taxon>
        <taxon>Spiralia</taxon>
        <taxon>Lophotrochozoa</taxon>
        <taxon>Mollusca</taxon>
        <taxon>Bivalvia</taxon>
        <taxon>Autobranchia</taxon>
        <taxon>Heteroconchia</taxon>
        <taxon>Euheterodonta</taxon>
        <taxon>Imparidentia</taxon>
        <taxon>Neoheterodontei</taxon>
        <taxon>Myida</taxon>
        <taxon>Dreissenoidea</taxon>
        <taxon>Dreissenidae</taxon>
        <taxon>Dreissena</taxon>
    </lineage>
</organism>